<dbReference type="EMBL" id="GBXM01064427">
    <property type="protein sequence ID" value="JAH44150.1"/>
    <property type="molecule type" value="Transcribed_RNA"/>
</dbReference>
<name>A0A0E9RNV9_ANGAN</name>
<proteinExistence type="predicted"/>
<organism evidence="1">
    <name type="scientific">Anguilla anguilla</name>
    <name type="common">European freshwater eel</name>
    <name type="synonym">Muraena anguilla</name>
    <dbReference type="NCBI Taxonomy" id="7936"/>
    <lineage>
        <taxon>Eukaryota</taxon>
        <taxon>Metazoa</taxon>
        <taxon>Chordata</taxon>
        <taxon>Craniata</taxon>
        <taxon>Vertebrata</taxon>
        <taxon>Euteleostomi</taxon>
        <taxon>Actinopterygii</taxon>
        <taxon>Neopterygii</taxon>
        <taxon>Teleostei</taxon>
        <taxon>Anguilliformes</taxon>
        <taxon>Anguillidae</taxon>
        <taxon>Anguilla</taxon>
    </lineage>
</organism>
<accession>A0A0E9RNV9</accession>
<dbReference type="AlphaFoldDB" id="A0A0E9RNV9"/>
<evidence type="ECO:0000313" key="1">
    <source>
        <dbReference type="EMBL" id="JAH30053.1"/>
    </source>
</evidence>
<protein>
    <submittedName>
        <fullName evidence="1">Uncharacterized protein</fullName>
    </submittedName>
</protein>
<dbReference type="EMBL" id="GBXM01065191">
    <property type="protein sequence ID" value="JAH43386.1"/>
    <property type="molecule type" value="Transcribed_RNA"/>
</dbReference>
<sequence>MNHAVDVQLKCKRIGTVEKFPISNPMCWSIEPNMCQYVCTFNST</sequence>
<dbReference type="EMBL" id="GBXM01078524">
    <property type="protein sequence ID" value="JAH30053.1"/>
    <property type="molecule type" value="Transcribed_RNA"/>
</dbReference>
<reference evidence="1" key="2">
    <citation type="journal article" date="2015" name="Fish Shellfish Immunol.">
        <title>Early steps in the European eel (Anguilla anguilla)-Vibrio vulnificus interaction in the gills: Role of the RtxA13 toxin.</title>
        <authorList>
            <person name="Callol A."/>
            <person name="Pajuelo D."/>
            <person name="Ebbesson L."/>
            <person name="Teles M."/>
            <person name="MacKenzie S."/>
            <person name="Amaro C."/>
        </authorList>
    </citation>
    <scope>NUCLEOTIDE SEQUENCE</scope>
</reference>
<reference evidence="1" key="1">
    <citation type="submission" date="2014-11" db="EMBL/GenBank/DDBJ databases">
        <authorList>
            <person name="Amaro Gonzalez C."/>
        </authorList>
    </citation>
    <scope>NUCLEOTIDE SEQUENCE</scope>
</reference>